<sequence>MNVNYIVNFKHYPQVMFDIELETNGFDYDQMKLQIQLAAYFRLQINGLNTDDVWKISTAANWTDTWCKEHGPLPSDFKTHFNGKFVFGEYSNDSKSLTQIVQAQFNTQNMIGLDYAGKVYSVEEYYRKSA</sequence>
<gene>
    <name evidence="1" type="ORF">SAMN05444004_11277</name>
</gene>
<accession>A0A1H3SKM5</accession>
<proteinExistence type="predicted"/>
<evidence type="ECO:0000313" key="2">
    <source>
        <dbReference type="Proteomes" id="UP000198914"/>
    </source>
</evidence>
<dbReference type="Proteomes" id="UP000198914">
    <property type="component" value="Unassembled WGS sequence"/>
</dbReference>
<name>A0A1H3SKM5_9RHOB</name>
<reference evidence="2" key="1">
    <citation type="submission" date="2016-10" db="EMBL/GenBank/DDBJ databases">
        <authorList>
            <person name="Varghese N."/>
            <person name="Submissions S."/>
        </authorList>
    </citation>
    <scope>NUCLEOTIDE SEQUENCE [LARGE SCALE GENOMIC DNA]</scope>
    <source>
        <strain evidence="2">DSM 100420</strain>
    </source>
</reference>
<dbReference type="EMBL" id="FNPX01000012">
    <property type="protein sequence ID" value="SDZ38250.1"/>
    <property type="molecule type" value="Genomic_DNA"/>
</dbReference>
<organism evidence="1 2">
    <name type="scientific">Jannaschia faecimaris</name>
    <dbReference type="NCBI Taxonomy" id="1244108"/>
    <lineage>
        <taxon>Bacteria</taxon>
        <taxon>Pseudomonadati</taxon>
        <taxon>Pseudomonadota</taxon>
        <taxon>Alphaproteobacteria</taxon>
        <taxon>Rhodobacterales</taxon>
        <taxon>Roseobacteraceae</taxon>
        <taxon>Jannaschia</taxon>
    </lineage>
</organism>
<evidence type="ECO:0000313" key="1">
    <source>
        <dbReference type="EMBL" id="SDZ38250.1"/>
    </source>
</evidence>
<dbReference type="AlphaFoldDB" id="A0A1H3SKM5"/>
<keyword evidence="2" id="KW-1185">Reference proteome</keyword>
<protein>
    <submittedName>
        <fullName evidence="1">Uncharacterized protein</fullName>
    </submittedName>
</protein>